<comment type="caution">
    <text evidence="2">The sequence shown here is derived from an EMBL/GenBank/DDBJ whole genome shotgun (WGS) entry which is preliminary data.</text>
</comment>
<evidence type="ECO:0000313" key="2">
    <source>
        <dbReference type="EMBL" id="CAG8490304.1"/>
    </source>
</evidence>
<keyword evidence="3" id="KW-1185">Reference proteome</keyword>
<feature type="region of interest" description="Disordered" evidence="1">
    <location>
        <begin position="64"/>
        <end position="84"/>
    </location>
</feature>
<proteinExistence type="predicted"/>
<dbReference type="AlphaFoldDB" id="A0A9N8WKG3"/>
<dbReference type="Proteomes" id="UP000789831">
    <property type="component" value="Unassembled WGS sequence"/>
</dbReference>
<name>A0A9N8WKG3_9GLOM</name>
<accession>A0A9N8WKG3</accession>
<evidence type="ECO:0000256" key="1">
    <source>
        <dbReference type="SAM" id="MobiDB-lite"/>
    </source>
</evidence>
<protein>
    <submittedName>
        <fullName evidence="2">808_t:CDS:1</fullName>
    </submittedName>
</protein>
<gene>
    <name evidence="2" type="ORF">AGERDE_LOCUS3713</name>
</gene>
<dbReference type="EMBL" id="CAJVPL010000382">
    <property type="protein sequence ID" value="CAG8490304.1"/>
    <property type="molecule type" value="Genomic_DNA"/>
</dbReference>
<evidence type="ECO:0000313" key="3">
    <source>
        <dbReference type="Proteomes" id="UP000789831"/>
    </source>
</evidence>
<sequence length="84" mass="9951">MRREPNSAVVLHARLRHDLSVDIQDLAREDTKEEHWQDKEHIVYPPALIVIIIEFLTDWEEHGATDKSHKKLQKDTRGRDDMLN</sequence>
<reference evidence="2" key="1">
    <citation type="submission" date="2021-06" db="EMBL/GenBank/DDBJ databases">
        <authorList>
            <person name="Kallberg Y."/>
            <person name="Tangrot J."/>
            <person name="Rosling A."/>
        </authorList>
    </citation>
    <scope>NUCLEOTIDE SEQUENCE</scope>
    <source>
        <strain evidence="2">MT106</strain>
    </source>
</reference>
<dbReference type="OrthoDB" id="2384962at2759"/>
<organism evidence="2 3">
    <name type="scientific">Ambispora gerdemannii</name>
    <dbReference type="NCBI Taxonomy" id="144530"/>
    <lineage>
        <taxon>Eukaryota</taxon>
        <taxon>Fungi</taxon>
        <taxon>Fungi incertae sedis</taxon>
        <taxon>Mucoromycota</taxon>
        <taxon>Glomeromycotina</taxon>
        <taxon>Glomeromycetes</taxon>
        <taxon>Archaeosporales</taxon>
        <taxon>Ambisporaceae</taxon>
        <taxon>Ambispora</taxon>
    </lineage>
</organism>